<evidence type="ECO:0000313" key="2">
    <source>
        <dbReference type="Proteomes" id="UP000095751"/>
    </source>
</evidence>
<name>A0A1E7F913_9STRA</name>
<proteinExistence type="predicted"/>
<evidence type="ECO:0000313" key="1">
    <source>
        <dbReference type="EMBL" id="OEU14323.1"/>
    </source>
</evidence>
<accession>A0A1E7F913</accession>
<organism evidence="1 2">
    <name type="scientific">Fragilariopsis cylindrus CCMP1102</name>
    <dbReference type="NCBI Taxonomy" id="635003"/>
    <lineage>
        <taxon>Eukaryota</taxon>
        <taxon>Sar</taxon>
        <taxon>Stramenopiles</taxon>
        <taxon>Ochrophyta</taxon>
        <taxon>Bacillariophyta</taxon>
        <taxon>Bacillariophyceae</taxon>
        <taxon>Bacillariophycidae</taxon>
        <taxon>Bacillariales</taxon>
        <taxon>Bacillariaceae</taxon>
        <taxon>Fragilariopsis</taxon>
    </lineage>
</organism>
<protein>
    <submittedName>
        <fullName evidence="1">Uncharacterized protein</fullName>
    </submittedName>
</protein>
<dbReference type="AlphaFoldDB" id="A0A1E7F913"/>
<keyword evidence="2" id="KW-1185">Reference proteome</keyword>
<reference evidence="1 2" key="1">
    <citation type="submission" date="2016-09" db="EMBL/GenBank/DDBJ databases">
        <title>Extensive genetic diversity and differential bi-allelic expression allows diatom success in the polar Southern Ocean.</title>
        <authorList>
            <consortium name="DOE Joint Genome Institute"/>
            <person name="Mock T."/>
            <person name="Otillar R.P."/>
            <person name="Strauss J."/>
            <person name="Dupont C."/>
            <person name="Frickenhaus S."/>
            <person name="Maumus F."/>
            <person name="Mcmullan M."/>
            <person name="Sanges R."/>
            <person name="Schmutz J."/>
            <person name="Toseland A."/>
            <person name="Valas R."/>
            <person name="Veluchamy A."/>
            <person name="Ward B.J."/>
            <person name="Allen A."/>
            <person name="Barry K."/>
            <person name="Falciatore A."/>
            <person name="Ferrante M."/>
            <person name="Fortunato A.E."/>
            <person name="Gloeckner G."/>
            <person name="Gruber A."/>
            <person name="Hipkin R."/>
            <person name="Janech M."/>
            <person name="Kroth P."/>
            <person name="Leese F."/>
            <person name="Lindquist E."/>
            <person name="Lyon B.R."/>
            <person name="Martin J."/>
            <person name="Mayer C."/>
            <person name="Parker M."/>
            <person name="Quesneville H."/>
            <person name="Raymond J."/>
            <person name="Uhlig C."/>
            <person name="Valentin K.U."/>
            <person name="Worden A.Z."/>
            <person name="Armbrust E.V."/>
            <person name="Bowler C."/>
            <person name="Green B."/>
            <person name="Moulton V."/>
            <person name="Van Oosterhout C."/>
            <person name="Grigoriev I."/>
        </authorList>
    </citation>
    <scope>NUCLEOTIDE SEQUENCE [LARGE SCALE GENOMIC DNA]</scope>
    <source>
        <strain evidence="1 2">CCMP1102</strain>
    </source>
</reference>
<sequence>MSLINLCRSSRSIDCCCSTQKIYAQQIMMNLVLLARLIEYKVFEDDDDNDDDDETIPRTLISLVFMLTPVDNSIQLEVEEMDGGTFFGVLLNGNRPYECAEKQTYDGLCNTVHGRDGEPHNFLEEELEGKDVCDTFKELEDHIKGQIKFQSELGCPQVFVCLNACDNAKPSQAEGDERVSIRIVGDDDNDNEDLQYIFGCNPLLPACTFTTGFDTNGLPLFTFSYGLPLISEANAEDTTCRRRSLNGDRNDGRGRRPSLFVSNIRFDGNNNVGNNKDFIAPPVPGGLVRIDGFHTVAVTDCQFINAKPGAYIGSGLAITAAKIANVTSTVFIDCGTDEGTGFGGGLFINNGKGGGEDGGSLLLFDDVANLDRVSLTRCTSSDFGGGAFVSASNVNTLTVNFAQDCKSNTGAGMFADAYITNSDKWRCGNCIAPVDQCGSCFSTYMGRTLELKSLHTNNELPSVTNPDFSPPVCVKAKTKPGNSLEELIVALNSNDSNNNGNNGDGFVIAIDPSTTDNFSLLPIKDAQFIDFKSSTGYSPVSNPNLEFSRMKIQDSFWCADDTDCPTPSVLKVQ</sequence>
<dbReference type="Proteomes" id="UP000095751">
    <property type="component" value="Unassembled WGS sequence"/>
</dbReference>
<dbReference type="EMBL" id="KV784360">
    <property type="protein sequence ID" value="OEU14323.1"/>
    <property type="molecule type" value="Genomic_DNA"/>
</dbReference>
<dbReference type="KEGG" id="fcy:FRACYDRAFT_240858"/>
<gene>
    <name evidence="1" type="ORF">FRACYDRAFT_240858</name>
</gene>
<dbReference type="InParanoid" id="A0A1E7F913"/>